<keyword evidence="1" id="KW-0285">Flavoprotein</keyword>
<reference evidence="7 8" key="1">
    <citation type="journal article" date="2022" name="Int. J. Syst. Evol. Microbiol.">
        <title>Pseudomonas aegrilactucae sp. nov. and Pseudomonas morbosilactucae sp. nov., pathogens causing bacterial rot of lettuce in Japan.</title>
        <authorList>
            <person name="Sawada H."/>
            <person name="Fujikawa T."/>
            <person name="Satou M."/>
        </authorList>
    </citation>
    <scope>NUCLEOTIDE SEQUENCE [LARGE SCALE GENOMIC DNA]</scope>
    <source>
        <strain evidence="7 8">MAFF 302046</strain>
    </source>
</reference>
<dbReference type="PANTHER" id="PTHR30011:SF16">
    <property type="entry name" value="C2H2 FINGER DOMAIN TRANSCRIPTION FACTOR (EUROFUNG)-RELATED"/>
    <property type="match status" value="1"/>
</dbReference>
<organism evidence="7 8">
    <name type="scientific">Pseudomonas morbosilactucae</name>
    <dbReference type="NCBI Taxonomy" id="2938197"/>
    <lineage>
        <taxon>Bacteria</taxon>
        <taxon>Pseudomonadati</taxon>
        <taxon>Pseudomonadota</taxon>
        <taxon>Gammaproteobacteria</taxon>
        <taxon>Pseudomonadales</taxon>
        <taxon>Pseudomonadaceae</taxon>
        <taxon>Pseudomonas</taxon>
    </lineage>
</organism>
<dbReference type="Proteomes" id="UP001155163">
    <property type="component" value="Unassembled WGS sequence"/>
</dbReference>
<keyword evidence="2" id="KW-0288">FMN</keyword>
<reference evidence="7 8" key="2">
    <citation type="journal article" date="2023" name="Plant Pathol.">
        <title>Dismantling and reorganizing Pseudomonas marginalis sensu#lato.</title>
        <authorList>
            <person name="Sawada H."/>
            <person name="Fujikawa T."/>
            <person name="Satou M."/>
        </authorList>
    </citation>
    <scope>NUCLEOTIDE SEQUENCE [LARGE SCALE GENOMIC DNA]</scope>
    <source>
        <strain evidence="7 8">MAFF 302046</strain>
    </source>
</reference>
<dbReference type="PIRSF" id="PIRSF000337">
    <property type="entry name" value="NTA_MOA"/>
    <property type="match status" value="1"/>
</dbReference>
<dbReference type="PANTHER" id="PTHR30011">
    <property type="entry name" value="ALKANESULFONATE MONOOXYGENASE-RELATED"/>
    <property type="match status" value="1"/>
</dbReference>
<evidence type="ECO:0000313" key="7">
    <source>
        <dbReference type="EMBL" id="MCK9815377.1"/>
    </source>
</evidence>
<dbReference type="InterPro" id="IPR016215">
    <property type="entry name" value="NTA_MOA"/>
</dbReference>
<keyword evidence="4" id="KW-0503">Monooxygenase</keyword>
<dbReference type="RefSeq" id="WP_268262340.1">
    <property type="nucleotide sequence ID" value="NZ_JALQCX010000026.1"/>
</dbReference>
<protein>
    <submittedName>
        <fullName evidence="7">LLM class flavin-dependent oxidoreductase</fullName>
    </submittedName>
</protein>
<evidence type="ECO:0000256" key="2">
    <source>
        <dbReference type="ARBA" id="ARBA00022643"/>
    </source>
</evidence>
<dbReference type="SUPFAM" id="SSF51679">
    <property type="entry name" value="Bacterial luciferase-like"/>
    <property type="match status" value="1"/>
</dbReference>
<dbReference type="Gene3D" id="3.20.20.30">
    <property type="entry name" value="Luciferase-like domain"/>
    <property type="match status" value="1"/>
</dbReference>
<sequence length="449" mass="49060">MTAPRHIKLFLFPAAAGAHVAGWRHPEARNNLLDFEADRRTAQIAEAAGFDALFFADRLSFPVRGNATAERSAGSAVLEPLTLLAALSTVTRHIGLVATSSTSYHEPFHVARIFASLDHLSHGRAGWNLVTSLTDAEAANFGREAHFEHSARYRRAEEFVDVVKGLWDSVEDSAFIRDKHSGRFLDLDQVHALNHQGEHFRVQGPLNVPRPPQGHPLLVQAGSSEEGLRLAARVADVVFTTQQELAPAQDFYRALKARVVGAGRAADQQLIMPGLSAVVGRTRKEAEDKLQALNELIDIDVAVAFLSALSGGTDLSRYPLDGPLPDLALTNGNRSKQALFLRQAREHNLSIRQLAIQVAGSGGHRVITGTAQDVADDLQRWFESGAADGFNFKPLYLDDNLRDFADQVLPILRERGLFKHDYAPGTLREKLGLQRPANRFRAVAPGGAA</sequence>
<dbReference type="EMBL" id="JALQCX010000026">
    <property type="protein sequence ID" value="MCK9815377.1"/>
    <property type="molecule type" value="Genomic_DNA"/>
</dbReference>
<dbReference type="InterPro" id="IPR011251">
    <property type="entry name" value="Luciferase-like_dom"/>
</dbReference>
<dbReference type="NCBIfam" id="TIGR03860">
    <property type="entry name" value="FMN_nitrolo"/>
    <property type="match status" value="1"/>
</dbReference>
<evidence type="ECO:0000256" key="3">
    <source>
        <dbReference type="ARBA" id="ARBA00023002"/>
    </source>
</evidence>
<evidence type="ECO:0000256" key="4">
    <source>
        <dbReference type="ARBA" id="ARBA00023033"/>
    </source>
</evidence>
<accession>A0ABT0JHQ5</accession>
<evidence type="ECO:0000259" key="6">
    <source>
        <dbReference type="Pfam" id="PF00296"/>
    </source>
</evidence>
<keyword evidence="3" id="KW-0560">Oxidoreductase</keyword>
<feature type="domain" description="Luciferase-like" evidence="6">
    <location>
        <begin position="22"/>
        <end position="386"/>
    </location>
</feature>
<evidence type="ECO:0000313" key="8">
    <source>
        <dbReference type="Proteomes" id="UP001155163"/>
    </source>
</evidence>
<evidence type="ECO:0000256" key="1">
    <source>
        <dbReference type="ARBA" id="ARBA00022630"/>
    </source>
</evidence>
<name>A0ABT0JHQ5_9PSED</name>
<keyword evidence="8" id="KW-1185">Reference proteome</keyword>
<dbReference type="Pfam" id="PF00296">
    <property type="entry name" value="Bac_luciferase"/>
    <property type="match status" value="1"/>
</dbReference>
<dbReference type="CDD" id="cd01095">
    <property type="entry name" value="Nitrilotriacetate_monoxgenase"/>
    <property type="match status" value="1"/>
</dbReference>
<comment type="similarity">
    <text evidence="5">Belongs to the NtaA/SnaA/DszA monooxygenase family.</text>
</comment>
<proteinExistence type="inferred from homology"/>
<gene>
    <name evidence="7" type="ORF">M1B35_14875</name>
</gene>
<comment type="caution">
    <text evidence="7">The sequence shown here is derived from an EMBL/GenBank/DDBJ whole genome shotgun (WGS) entry which is preliminary data.</text>
</comment>
<dbReference type="InterPro" id="IPR051260">
    <property type="entry name" value="Diverse_substr_monoxygenases"/>
</dbReference>
<evidence type="ECO:0000256" key="5">
    <source>
        <dbReference type="ARBA" id="ARBA00033748"/>
    </source>
</evidence>
<dbReference type="InterPro" id="IPR036661">
    <property type="entry name" value="Luciferase-like_sf"/>
</dbReference>